<dbReference type="RefSeq" id="WP_209702508.1">
    <property type="nucleotide sequence ID" value="NZ_JAGGLM010000013.1"/>
</dbReference>
<sequence length="175" mass="20558">MFENTLDLAENKLLLLYIFKKIKVPLSNNKITQIILENNFINYFILQQYIHELINSQFIKYANPDTDHKMVITKKGVKVLNLFENMISKDKIQKIDDYFKSQIENIKEDISVSSSYTEENKNSFIVDLIAAKDKSTLMNIKVNIGSKKEAIELCEKWKNNSQSIYYEILHLLLQK</sequence>
<accession>A0ABS4KWT2</accession>
<organism evidence="1 2">
    <name type="scientific">Clostridium algifaecis</name>
    <dbReference type="NCBI Taxonomy" id="1472040"/>
    <lineage>
        <taxon>Bacteria</taxon>
        <taxon>Bacillati</taxon>
        <taxon>Bacillota</taxon>
        <taxon>Clostridia</taxon>
        <taxon>Eubacteriales</taxon>
        <taxon>Clostridiaceae</taxon>
        <taxon>Clostridium</taxon>
    </lineage>
</organism>
<dbReference type="InterPro" id="IPR025374">
    <property type="entry name" value="DUF4364"/>
</dbReference>
<dbReference type="InterPro" id="IPR036388">
    <property type="entry name" value="WH-like_DNA-bd_sf"/>
</dbReference>
<reference evidence="1 2" key="1">
    <citation type="submission" date="2021-03" db="EMBL/GenBank/DDBJ databases">
        <title>Genomic Encyclopedia of Type Strains, Phase IV (KMG-IV): sequencing the most valuable type-strain genomes for metagenomic binning, comparative biology and taxonomic classification.</title>
        <authorList>
            <person name="Goeker M."/>
        </authorList>
    </citation>
    <scope>NUCLEOTIDE SEQUENCE [LARGE SCALE GENOMIC DNA]</scope>
    <source>
        <strain evidence="1 2">DSM 28783</strain>
    </source>
</reference>
<name>A0ABS4KWT2_9CLOT</name>
<dbReference type="Gene3D" id="1.10.10.10">
    <property type="entry name" value="Winged helix-like DNA-binding domain superfamily/Winged helix DNA-binding domain"/>
    <property type="match status" value="1"/>
</dbReference>
<dbReference type="Proteomes" id="UP001519307">
    <property type="component" value="Unassembled WGS sequence"/>
</dbReference>
<gene>
    <name evidence="1" type="ORF">J2Z42_002072</name>
</gene>
<evidence type="ECO:0000313" key="2">
    <source>
        <dbReference type="Proteomes" id="UP001519307"/>
    </source>
</evidence>
<proteinExistence type="predicted"/>
<dbReference type="Pfam" id="PF14277">
    <property type="entry name" value="DUF4364"/>
    <property type="match status" value="1"/>
</dbReference>
<protein>
    <submittedName>
        <fullName evidence="1">Transcriptional regulator</fullName>
    </submittedName>
</protein>
<keyword evidence="2" id="KW-1185">Reference proteome</keyword>
<evidence type="ECO:0000313" key="1">
    <source>
        <dbReference type="EMBL" id="MBP2033369.1"/>
    </source>
</evidence>
<dbReference type="EMBL" id="JAGGLM010000013">
    <property type="protein sequence ID" value="MBP2033369.1"/>
    <property type="molecule type" value="Genomic_DNA"/>
</dbReference>
<comment type="caution">
    <text evidence="1">The sequence shown here is derived from an EMBL/GenBank/DDBJ whole genome shotgun (WGS) entry which is preliminary data.</text>
</comment>